<feature type="compositionally biased region" description="Polar residues" evidence="1">
    <location>
        <begin position="33"/>
        <end position="44"/>
    </location>
</feature>
<gene>
    <name evidence="3" type="ORF">CLIM01_14086</name>
</gene>
<evidence type="ECO:0000313" key="4">
    <source>
        <dbReference type="Proteomes" id="UP001169217"/>
    </source>
</evidence>
<reference evidence="3" key="1">
    <citation type="submission" date="2023-04" db="EMBL/GenBank/DDBJ databases">
        <title>Colletotrichum limetticola genome sequence.</title>
        <authorList>
            <person name="Baroncelli R."/>
        </authorList>
    </citation>
    <scope>NUCLEOTIDE SEQUENCE</scope>
    <source>
        <strain evidence="3">KLA-Anderson</strain>
    </source>
</reference>
<dbReference type="SUPFAM" id="SSF52540">
    <property type="entry name" value="P-loop containing nucleoside triphosphate hydrolases"/>
    <property type="match status" value="1"/>
</dbReference>
<organism evidence="3 4">
    <name type="scientific">Colletotrichum limetticola</name>
    <dbReference type="NCBI Taxonomy" id="1209924"/>
    <lineage>
        <taxon>Eukaryota</taxon>
        <taxon>Fungi</taxon>
        <taxon>Dikarya</taxon>
        <taxon>Ascomycota</taxon>
        <taxon>Pezizomycotina</taxon>
        <taxon>Sordariomycetes</taxon>
        <taxon>Hypocreomycetidae</taxon>
        <taxon>Glomerellales</taxon>
        <taxon>Glomerellaceae</taxon>
        <taxon>Colletotrichum</taxon>
        <taxon>Colletotrichum acutatum species complex</taxon>
    </lineage>
</organism>
<accession>A0ABQ9P8Z6</accession>
<dbReference type="Gene3D" id="3.40.50.300">
    <property type="entry name" value="P-loop containing nucleotide triphosphate hydrolases"/>
    <property type="match status" value="1"/>
</dbReference>
<evidence type="ECO:0000259" key="2">
    <source>
        <dbReference type="Pfam" id="PF22942"/>
    </source>
</evidence>
<evidence type="ECO:0000256" key="1">
    <source>
        <dbReference type="SAM" id="MobiDB-lite"/>
    </source>
</evidence>
<proteinExistence type="predicted"/>
<feature type="compositionally biased region" description="Polar residues" evidence="1">
    <location>
        <begin position="73"/>
        <end position="83"/>
    </location>
</feature>
<feature type="region of interest" description="Disordered" evidence="1">
    <location>
        <begin position="1"/>
        <end position="89"/>
    </location>
</feature>
<comment type="caution">
    <text evidence="3">The sequence shown here is derived from an EMBL/GenBank/DDBJ whole genome shotgun (WGS) entry which is preliminary data.</text>
</comment>
<keyword evidence="4" id="KW-1185">Reference proteome</keyword>
<evidence type="ECO:0000313" key="3">
    <source>
        <dbReference type="EMBL" id="KAK0368552.1"/>
    </source>
</evidence>
<feature type="compositionally biased region" description="Basic residues" evidence="1">
    <location>
        <begin position="45"/>
        <end position="54"/>
    </location>
</feature>
<feature type="compositionally biased region" description="Basic and acidic residues" evidence="1">
    <location>
        <begin position="62"/>
        <end position="72"/>
    </location>
</feature>
<protein>
    <recommendedName>
        <fullName evidence="2">DUF7025 domain-containing protein</fullName>
    </recommendedName>
</protein>
<name>A0ABQ9P8Z6_9PEZI</name>
<dbReference type="InterPro" id="IPR054289">
    <property type="entry name" value="DUF7025"/>
</dbReference>
<dbReference type="PANTHER" id="PTHR46411:SF2">
    <property type="entry name" value="AAA+ ATPASE DOMAIN-CONTAINING PROTEIN"/>
    <property type="match status" value="1"/>
</dbReference>
<feature type="domain" description="DUF7025" evidence="2">
    <location>
        <begin position="349"/>
        <end position="442"/>
    </location>
</feature>
<dbReference type="Proteomes" id="UP001169217">
    <property type="component" value="Unassembled WGS sequence"/>
</dbReference>
<dbReference type="EMBL" id="JARUPT010000820">
    <property type="protein sequence ID" value="KAK0368552.1"/>
    <property type="molecule type" value="Genomic_DNA"/>
</dbReference>
<feature type="compositionally biased region" description="Pro residues" evidence="1">
    <location>
        <begin position="1"/>
        <end position="17"/>
    </location>
</feature>
<dbReference type="PANTHER" id="PTHR46411">
    <property type="entry name" value="FAMILY ATPASE, PUTATIVE-RELATED"/>
    <property type="match status" value="1"/>
</dbReference>
<dbReference type="Pfam" id="PF22942">
    <property type="entry name" value="DUF7025"/>
    <property type="match status" value="1"/>
</dbReference>
<dbReference type="InterPro" id="IPR027417">
    <property type="entry name" value="P-loop_NTPase"/>
</dbReference>
<sequence>MPLPPPPPPSHPFPMPYPGASQRNKRRRLPQYPGTSPYSSLKASKNSKWRRKLQAQRQPSTEVRREDIDARNTEQVNVHSNLHGNEERKTVDLQTIEEQQDSGHDLSLAESLALITERYLGVDILDQGREVSTFVSYLLDTIEILQSQARFRAADSSDSDSDSDAGSVEVAVSQPPYFQTIHRLFCTVGDHHHSGKLFEDEPVARKTKSAGDADRLEAKREINNLETWAGKRPSLSFVVIREHCCSPNQRNDNQRHRMQIHSVNPSSRLERLRVVSPILQKALQKVAEFQIYPKFGHYEAAIEMEAPYLFLFHHRKRLATLAETGPYQEVLLPLMNFLEESYEAEYTEAEQMFAQGHVNAHHIHKLFKPNQMLLKKDRGDRSLAFVLNDYSQATEDSITLKGWKWHYDGNDLKRTHETGLIRSVAEERADIRDLSVHPVEFAREEDVQMLTQRGNKFWSMRDQAYTCYTGWDSGSKHHYASARFMVDTATYHMMHTVLTSSLSEMPSQYDPWPIKVNRREDLPHKAEMLMPAIVHGFNLQQKKWVSLNVENTHPVDWNHKAFQRLVLDKKIKEMIHALVNVQTSAKKMDDIITGKGNGLIILLHGSPGTGKTLTAESVAEIAEKPL</sequence>